<dbReference type="Pfam" id="PF12833">
    <property type="entry name" value="HTH_18"/>
    <property type="match status" value="1"/>
</dbReference>
<dbReference type="SUPFAM" id="SSF46689">
    <property type="entry name" value="Homeodomain-like"/>
    <property type="match status" value="1"/>
</dbReference>
<evidence type="ECO:0000256" key="2">
    <source>
        <dbReference type="ARBA" id="ARBA00023125"/>
    </source>
</evidence>
<dbReference type="RefSeq" id="WP_003685031.1">
    <property type="nucleotide sequence ID" value="NZ_GG704699.1"/>
</dbReference>
<evidence type="ECO:0000259" key="4">
    <source>
        <dbReference type="PROSITE" id="PS01124"/>
    </source>
</evidence>
<evidence type="ECO:0000256" key="3">
    <source>
        <dbReference type="ARBA" id="ARBA00023163"/>
    </source>
</evidence>
<dbReference type="Gene3D" id="1.10.10.60">
    <property type="entry name" value="Homeodomain-like"/>
    <property type="match status" value="2"/>
</dbReference>
<feature type="domain" description="HTH araC/xylS-type" evidence="4">
    <location>
        <begin position="226"/>
        <end position="323"/>
    </location>
</feature>
<dbReference type="PANTHER" id="PTHR43280:SF28">
    <property type="entry name" value="HTH-TYPE TRANSCRIPTIONAL ACTIVATOR RHAS"/>
    <property type="match status" value="1"/>
</dbReference>
<dbReference type="InterPro" id="IPR009057">
    <property type="entry name" value="Homeodomain-like_sf"/>
</dbReference>
<dbReference type="PROSITE" id="PS01124">
    <property type="entry name" value="HTH_ARAC_FAMILY_2"/>
    <property type="match status" value="1"/>
</dbReference>
<dbReference type="InterPro" id="IPR018062">
    <property type="entry name" value="HTH_AraC-typ_CS"/>
</dbReference>
<proteinExistence type="predicted"/>
<protein>
    <submittedName>
        <fullName evidence="5">Transcriptional regulator, AraC family</fullName>
    </submittedName>
</protein>
<sequence length="336" mass="39129">MLPKSIEDDLTKLSPVEFEQKRNGGKNIQDVPNVTGEDSLINSMPLWRFFDEGPIAVTKSNRFSYVPAHYHQFIEMNYVYMGTSIQHIDDTRIKLLPGQLILMDRSVLQRIDYSNQNDILLNILIKDDVEIQRLLDGVLNNSSLLSKFLFNICQKDVSHDNYLIFDLTKDPATQMIVESLIANSLHNKGDNNQVIFNLMLSLLIKLPPLLKYKKLRFIAPTNDPLYEIISFINQNYSTITLEELSEHFGYHPNYLGAKIKENLGVTFKQIIQLRRLNVACNLLQRTNWSIQRISEYLGFENHSSLFRLFKKEMQVTPSEYRKKVFRPLDIDQNKQN</sequence>
<name>D0DRJ7_LIMFE</name>
<dbReference type="EMBL" id="GG704699">
    <property type="protein sequence ID" value="EEX26473.1"/>
    <property type="molecule type" value="Genomic_DNA"/>
</dbReference>
<dbReference type="SMART" id="SM00342">
    <property type="entry name" value="HTH_ARAC"/>
    <property type="match status" value="1"/>
</dbReference>
<dbReference type="GO" id="GO:0003700">
    <property type="term" value="F:DNA-binding transcription factor activity"/>
    <property type="evidence" value="ECO:0007669"/>
    <property type="project" value="InterPro"/>
</dbReference>
<dbReference type="InterPro" id="IPR018060">
    <property type="entry name" value="HTH_AraC"/>
</dbReference>
<keyword evidence="2" id="KW-0238">DNA-binding</keyword>
<dbReference type="AlphaFoldDB" id="D0DRJ7"/>
<reference evidence="5" key="1">
    <citation type="submission" date="2009-08" db="EMBL/GenBank/DDBJ databases">
        <title>The Genome Sequence of Lactobacillus fermentum 28-3-CHN.</title>
        <authorList>
            <consortium name="The Broad Institute Genome Sequencing Platform"/>
            <person name="Ward D."/>
            <person name="Feldgarden M."/>
            <person name="Earl A."/>
            <person name="Young S.K."/>
            <person name="Zeng Q."/>
            <person name="Koehrsen M."/>
            <person name="Alvarado L."/>
            <person name="Berlin A."/>
            <person name="Bochicchio J."/>
            <person name="Borenstein D."/>
            <person name="Chapman S.B."/>
            <person name="Chen Z."/>
            <person name="Engels R."/>
            <person name="Freedman E."/>
            <person name="Gellesch M."/>
            <person name="Goldberg J."/>
            <person name="Griggs A."/>
            <person name="Gujja S."/>
            <person name="Heilman E."/>
            <person name="Heiman D."/>
            <person name="Hepburn T."/>
            <person name="Howarth C."/>
            <person name="Jen D."/>
            <person name="Larson L."/>
            <person name="Lewis B."/>
            <person name="Mehta T."/>
            <person name="Park D."/>
            <person name="Pearson M."/>
            <person name="Roberts A."/>
            <person name="Saif S."/>
            <person name="Shea T."/>
            <person name="Shenoy N."/>
            <person name="Sisk P."/>
            <person name="Stolte C."/>
            <person name="Sykes S."/>
            <person name="Thomson T."/>
            <person name="Walk T."/>
            <person name="White J."/>
            <person name="Yandava C."/>
            <person name="Liu Y."/>
            <person name="Xu Q."/>
            <person name="Haas B."/>
            <person name="Nusbaum C."/>
            <person name="Birren B."/>
        </authorList>
    </citation>
    <scope>NUCLEOTIDE SEQUENCE</scope>
    <source>
        <strain evidence="5">28-3-CHN</strain>
    </source>
</reference>
<evidence type="ECO:0000256" key="1">
    <source>
        <dbReference type="ARBA" id="ARBA00023015"/>
    </source>
</evidence>
<organism evidence="5">
    <name type="scientific">Limosilactobacillus fermentum 28-3-CHN</name>
    <dbReference type="NCBI Taxonomy" id="575599"/>
    <lineage>
        <taxon>Bacteria</taxon>
        <taxon>Bacillati</taxon>
        <taxon>Bacillota</taxon>
        <taxon>Bacilli</taxon>
        <taxon>Lactobacillales</taxon>
        <taxon>Lactobacillaceae</taxon>
        <taxon>Limosilactobacillus</taxon>
    </lineage>
</organism>
<dbReference type="PANTHER" id="PTHR43280">
    <property type="entry name" value="ARAC-FAMILY TRANSCRIPTIONAL REGULATOR"/>
    <property type="match status" value="1"/>
</dbReference>
<keyword evidence="3" id="KW-0804">Transcription</keyword>
<gene>
    <name evidence="5" type="ORF">HMPREF0513_00211</name>
</gene>
<dbReference type="Proteomes" id="UP000004920">
    <property type="component" value="Unassembled WGS sequence"/>
</dbReference>
<accession>D0DRJ7</accession>
<evidence type="ECO:0000313" key="5">
    <source>
        <dbReference type="EMBL" id="EEX26473.1"/>
    </source>
</evidence>
<dbReference type="PROSITE" id="PS00041">
    <property type="entry name" value="HTH_ARAC_FAMILY_1"/>
    <property type="match status" value="1"/>
</dbReference>
<keyword evidence="1" id="KW-0805">Transcription regulation</keyword>
<dbReference type="GO" id="GO:0043565">
    <property type="term" value="F:sequence-specific DNA binding"/>
    <property type="evidence" value="ECO:0007669"/>
    <property type="project" value="InterPro"/>
</dbReference>
<dbReference type="HOGENOM" id="CLU_000445_88_0_9"/>